<gene>
    <name evidence="2" type="ORF">POVCU1_043060</name>
</gene>
<reference evidence="3" key="1">
    <citation type="submission" date="2016-05" db="EMBL/GenBank/DDBJ databases">
        <authorList>
            <person name="Naeem Raeece"/>
        </authorList>
    </citation>
    <scope>NUCLEOTIDE SEQUENCE [LARGE SCALE GENOMIC DNA]</scope>
</reference>
<dbReference type="Proteomes" id="UP000078546">
    <property type="component" value="Unassembled WGS sequence"/>
</dbReference>
<evidence type="ECO:0000313" key="2">
    <source>
        <dbReference type="EMBL" id="SBS98046.1"/>
    </source>
</evidence>
<accession>A0A1A8X2S5</accession>
<organism evidence="2 3">
    <name type="scientific">Plasmodium ovale curtisi</name>
    <dbReference type="NCBI Taxonomy" id="864141"/>
    <lineage>
        <taxon>Eukaryota</taxon>
        <taxon>Sar</taxon>
        <taxon>Alveolata</taxon>
        <taxon>Apicomplexa</taxon>
        <taxon>Aconoidasida</taxon>
        <taxon>Haemosporida</taxon>
        <taxon>Plasmodiidae</taxon>
        <taxon>Plasmodium</taxon>
        <taxon>Plasmodium (Plasmodium)</taxon>
    </lineage>
</organism>
<feature type="region of interest" description="Disordered" evidence="1">
    <location>
        <begin position="61"/>
        <end position="90"/>
    </location>
</feature>
<dbReference type="AlphaFoldDB" id="A0A1A8X2S5"/>
<evidence type="ECO:0000256" key="1">
    <source>
        <dbReference type="SAM" id="MobiDB-lite"/>
    </source>
</evidence>
<name>A0A1A8X2S5_PLAOA</name>
<dbReference type="EMBL" id="FLQV01000782">
    <property type="protein sequence ID" value="SBS98046.1"/>
    <property type="molecule type" value="Genomic_DNA"/>
</dbReference>
<evidence type="ECO:0000313" key="3">
    <source>
        <dbReference type="Proteomes" id="UP000078546"/>
    </source>
</evidence>
<proteinExistence type="predicted"/>
<feature type="compositionally biased region" description="Basic and acidic residues" evidence="1">
    <location>
        <begin position="75"/>
        <end position="90"/>
    </location>
</feature>
<protein>
    <submittedName>
        <fullName evidence="2">Uncharacterized protein</fullName>
    </submittedName>
</protein>
<sequence>MEEIGGQGECTWVIKRGSTKRGKTEREGEKWEETLKIGKGCVMERKEVSHVKIAKKSYNVAADKEKINKNSTEQNRTEQDRKEQNRAEMR</sequence>